<sequence>MQGLIDIFANNDDAWALDKELRSEYTQVAEEHGYIFGSSKTKREVEKFLVDEIIKQITGVDISSAELNGVINHFHLKNAISPRQEGAHALFFLRAIRACTQAQPYYTTSEKGWAKAKTLLQAYHSLSITPADYTLPNDSIDLISTSIIYLKNKGYKAEIVRGQVAFSPEHELKILNRLQREFKKLGALGLDILIHDMSLRHYDKDSGRFFLRPEPSIGREICLNTPWGYLFNLALANLHRPRLAKNKYETYCEVTDLARHYFGTKRLQTFTKYEDMNHTPQTILKAITRQIEYDQQFAIDQIAVPHMNKIMFGIFTSPKLANINLSLYLEIYAWSSANATHDKLFIFDLDTVFRALNYRYLRSSIKAALDRLSFSISQINKGYLRPEHINLRNYHQRPFVSVEDRYAYANPNLCGYGFYSSLLELCKEKGINGKLIGDITEDLFGNALRDRGISFFENQKYKIPLDVRDELQINSKERECDFIIETKSTVIFVELKRKTLTSDARSGSPLHSMIDIAQSLLHAQAQAGCHEYMLRRNGEIQFLDGSKIELKNREIERVAVSMFGYFGIQDGFFVSQILNNVIGGEIKSETPDADEKINIHLREINHQFNTDLFKRTYGDTANKFIESRFFSIPQILELLSNSSSNEEFETELNRTKHCGTNCKDWFVDYHFLRRLRALHDNKTDI</sequence>
<accession>A0ABU8R0G4</accession>
<dbReference type="Proteomes" id="UP001377692">
    <property type="component" value="Unassembled WGS sequence"/>
</dbReference>
<keyword evidence="2" id="KW-1185">Reference proteome</keyword>
<dbReference type="RefSeq" id="WP_339548037.1">
    <property type="nucleotide sequence ID" value="NZ_JBBHLD010000001.1"/>
</dbReference>
<reference evidence="1 2" key="1">
    <citation type="submission" date="2024-02" db="EMBL/GenBank/DDBJ databases">
        <title>Identification of pathogenicity and growth-promoting functions of Pseudomonas putida variants.</title>
        <authorList>
            <person name="Sun J."/>
        </authorList>
    </citation>
    <scope>NUCLEOTIDE SEQUENCE [LARGE SCALE GENOMIC DNA]</scope>
    <source>
        <strain evidence="1 2">A04</strain>
    </source>
</reference>
<proteinExistence type="predicted"/>
<dbReference type="EMBL" id="JBBHLD010000001">
    <property type="protein sequence ID" value="MEJ5903357.1"/>
    <property type="molecule type" value="Genomic_DNA"/>
</dbReference>
<evidence type="ECO:0000313" key="2">
    <source>
        <dbReference type="Proteomes" id="UP001377692"/>
    </source>
</evidence>
<gene>
    <name evidence="1" type="ORF">V7V80_01485</name>
</gene>
<name>A0ABU8R0G4_9PSED</name>
<comment type="caution">
    <text evidence="1">The sequence shown here is derived from an EMBL/GenBank/DDBJ whole genome shotgun (WGS) entry which is preliminary data.</text>
</comment>
<protein>
    <submittedName>
        <fullName evidence="1">Uncharacterized protein</fullName>
    </submittedName>
</protein>
<organism evidence="1 2">
    <name type="scientific">Pseudomonas kermanshahensis</name>
    <dbReference type="NCBI Taxonomy" id="2745482"/>
    <lineage>
        <taxon>Bacteria</taxon>
        <taxon>Pseudomonadati</taxon>
        <taxon>Pseudomonadota</taxon>
        <taxon>Gammaproteobacteria</taxon>
        <taxon>Pseudomonadales</taxon>
        <taxon>Pseudomonadaceae</taxon>
        <taxon>Pseudomonas</taxon>
    </lineage>
</organism>
<evidence type="ECO:0000313" key="1">
    <source>
        <dbReference type="EMBL" id="MEJ5903357.1"/>
    </source>
</evidence>